<evidence type="ECO:0000313" key="14">
    <source>
        <dbReference type="EMBL" id="SER78997.1"/>
    </source>
</evidence>
<dbReference type="Proteomes" id="UP000199019">
    <property type="component" value="Unassembled WGS sequence"/>
</dbReference>
<dbReference type="InterPro" id="IPR016169">
    <property type="entry name" value="FAD-bd_PCMH_sub2"/>
</dbReference>
<dbReference type="AlphaFoldDB" id="A0A1H9S1X0"/>
<evidence type="ECO:0000256" key="4">
    <source>
        <dbReference type="ARBA" id="ARBA00022692"/>
    </source>
</evidence>
<evidence type="ECO:0000259" key="13">
    <source>
        <dbReference type="PROSITE" id="PS51846"/>
    </source>
</evidence>
<dbReference type="Gene3D" id="3.10.580.10">
    <property type="entry name" value="CBS-domain"/>
    <property type="match status" value="1"/>
</dbReference>
<dbReference type="Pfam" id="PF01595">
    <property type="entry name" value="CNNM"/>
    <property type="match status" value="1"/>
</dbReference>
<dbReference type="Pfam" id="PF00571">
    <property type="entry name" value="CBS"/>
    <property type="match status" value="2"/>
</dbReference>
<dbReference type="OrthoDB" id="110231at2"/>
<evidence type="ECO:0000256" key="9">
    <source>
        <dbReference type="PROSITE-ProRule" id="PRU00703"/>
    </source>
</evidence>
<dbReference type="InterPro" id="IPR002550">
    <property type="entry name" value="CNNM"/>
</dbReference>
<dbReference type="CDD" id="cd04590">
    <property type="entry name" value="CBS_pair_CorC_HlyC_assoc"/>
    <property type="match status" value="1"/>
</dbReference>
<sequence length="435" mass="46417">MSGYWLDIALVGILVLLNAAFAGSEMALVSLREGQLKQLERQGGTRAMRLVRLARDPNRFLATIQIGITLAGFLASATAAVSLAEPLVPHLSFLGAAARPAAIAGITLVLTFVTLVLGELAPKRLAMQMALPWALAVARPLDVLSTVSRPAVALLSASTNAVVRLLGGRAESEAQEISPEELRDLVTGHRDLNPEQREIISGALELHERKLREVLVPRGSVFVVNGDATLDQARAAMARSGHSRVPVTRQHHLDDVVGIAHWASVLEGGDQPVSTVATPALVLPDTVRISDALRHFKSERQQMALVIDEHGAVDGIVTLEDLLEEIVGEIWDETDRDVIGVERSADGALTLPGTFPIHDLEDVGVRLESASGDYTTVAGLVLMQLGRVPDRTGDQVTVDGWRVEVLEVAHHAITRVRFTPASAAAADGAEERAAG</sequence>
<feature type="transmembrane region" description="Helical" evidence="11">
    <location>
        <begin position="6"/>
        <end position="31"/>
    </location>
</feature>
<keyword evidence="3" id="KW-1003">Cell membrane</keyword>
<dbReference type="InterPro" id="IPR036318">
    <property type="entry name" value="FAD-bd_PCMH-like_sf"/>
</dbReference>
<organism evidence="14 15">
    <name type="scientific">Pedococcus cremeus</name>
    <dbReference type="NCBI Taxonomy" id="587636"/>
    <lineage>
        <taxon>Bacteria</taxon>
        <taxon>Bacillati</taxon>
        <taxon>Actinomycetota</taxon>
        <taxon>Actinomycetes</taxon>
        <taxon>Micrococcales</taxon>
        <taxon>Intrasporangiaceae</taxon>
        <taxon>Pedococcus</taxon>
    </lineage>
</organism>
<dbReference type="GO" id="GO:0050660">
    <property type="term" value="F:flavin adenine dinucleotide binding"/>
    <property type="evidence" value="ECO:0007669"/>
    <property type="project" value="InterPro"/>
</dbReference>
<keyword evidence="4 10" id="KW-0812">Transmembrane</keyword>
<feature type="domain" description="CNNM transmembrane" evidence="13">
    <location>
        <begin position="1"/>
        <end position="204"/>
    </location>
</feature>
<name>A0A1H9S1X0_9MICO</name>
<dbReference type="Gene3D" id="3.30.465.10">
    <property type="match status" value="1"/>
</dbReference>
<keyword evidence="7 9" id="KW-0129">CBS domain</keyword>
<dbReference type="SUPFAM" id="SSF54631">
    <property type="entry name" value="CBS-domain pair"/>
    <property type="match status" value="1"/>
</dbReference>
<accession>A0A1H9S1X0</accession>
<evidence type="ECO:0000256" key="3">
    <source>
        <dbReference type="ARBA" id="ARBA00022475"/>
    </source>
</evidence>
<keyword evidence="15" id="KW-1185">Reference proteome</keyword>
<dbReference type="RefSeq" id="WP_143056123.1">
    <property type="nucleotide sequence ID" value="NZ_FOHB01000001.1"/>
</dbReference>
<dbReference type="InterPro" id="IPR000644">
    <property type="entry name" value="CBS_dom"/>
</dbReference>
<evidence type="ECO:0000256" key="6">
    <source>
        <dbReference type="ARBA" id="ARBA00022989"/>
    </source>
</evidence>
<reference evidence="15" key="1">
    <citation type="submission" date="2016-10" db="EMBL/GenBank/DDBJ databases">
        <authorList>
            <person name="Varghese N."/>
            <person name="Submissions S."/>
        </authorList>
    </citation>
    <scope>NUCLEOTIDE SEQUENCE [LARGE SCALE GENOMIC DNA]</scope>
    <source>
        <strain evidence="15">CGMCC 1.6963</strain>
    </source>
</reference>
<feature type="transmembrane region" description="Helical" evidence="11">
    <location>
        <begin position="101"/>
        <end position="121"/>
    </location>
</feature>
<evidence type="ECO:0000259" key="12">
    <source>
        <dbReference type="PROSITE" id="PS51371"/>
    </source>
</evidence>
<keyword evidence="6 10" id="KW-1133">Transmembrane helix</keyword>
<dbReference type="EMBL" id="FOHB01000001">
    <property type="protein sequence ID" value="SER78997.1"/>
    <property type="molecule type" value="Genomic_DNA"/>
</dbReference>
<dbReference type="InterPro" id="IPR005170">
    <property type="entry name" value="Transptr-assoc_dom"/>
</dbReference>
<dbReference type="PANTHER" id="PTHR43099:SF5">
    <property type="entry name" value="HLYC_CORC FAMILY TRANSPORTER"/>
    <property type="match status" value="1"/>
</dbReference>
<evidence type="ECO:0000256" key="7">
    <source>
        <dbReference type="ARBA" id="ARBA00023122"/>
    </source>
</evidence>
<dbReference type="GO" id="GO:0005886">
    <property type="term" value="C:plasma membrane"/>
    <property type="evidence" value="ECO:0007669"/>
    <property type="project" value="UniProtKB-SubCell"/>
</dbReference>
<evidence type="ECO:0000256" key="8">
    <source>
        <dbReference type="ARBA" id="ARBA00023136"/>
    </source>
</evidence>
<feature type="domain" description="CBS" evidence="12">
    <location>
        <begin position="273"/>
        <end position="333"/>
    </location>
</feature>
<dbReference type="InterPro" id="IPR046342">
    <property type="entry name" value="CBS_dom_sf"/>
</dbReference>
<protein>
    <submittedName>
        <fullName evidence="14">Putative hemolysin</fullName>
    </submittedName>
</protein>
<gene>
    <name evidence="14" type="ORF">SAMN05216199_1226</name>
</gene>
<proteinExistence type="inferred from homology"/>
<dbReference type="Pfam" id="PF03471">
    <property type="entry name" value="CorC_HlyC"/>
    <property type="match status" value="1"/>
</dbReference>
<dbReference type="PANTHER" id="PTHR43099">
    <property type="entry name" value="UPF0053 PROTEIN YRKA"/>
    <property type="match status" value="1"/>
</dbReference>
<keyword evidence="8 10" id="KW-0472">Membrane</keyword>
<comment type="similarity">
    <text evidence="2">Belongs to the UPF0053 family.</text>
</comment>
<evidence type="ECO:0000256" key="10">
    <source>
        <dbReference type="PROSITE-ProRule" id="PRU01193"/>
    </source>
</evidence>
<dbReference type="InterPro" id="IPR051676">
    <property type="entry name" value="UPF0053_domain"/>
</dbReference>
<feature type="transmembrane region" description="Helical" evidence="11">
    <location>
        <begin position="60"/>
        <end position="81"/>
    </location>
</feature>
<dbReference type="PROSITE" id="PS51371">
    <property type="entry name" value="CBS"/>
    <property type="match status" value="1"/>
</dbReference>
<evidence type="ECO:0000256" key="11">
    <source>
        <dbReference type="SAM" id="Phobius"/>
    </source>
</evidence>
<keyword evidence="5" id="KW-0677">Repeat</keyword>
<evidence type="ECO:0000256" key="1">
    <source>
        <dbReference type="ARBA" id="ARBA00004651"/>
    </source>
</evidence>
<dbReference type="SMART" id="SM01091">
    <property type="entry name" value="CorC_HlyC"/>
    <property type="match status" value="1"/>
</dbReference>
<dbReference type="PROSITE" id="PS51846">
    <property type="entry name" value="CNNM"/>
    <property type="match status" value="1"/>
</dbReference>
<dbReference type="InterPro" id="IPR044751">
    <property type="entry name" value="Ion_transp-like_CBS"/>
</dbReference>
<evidence type="ECO:0000256" key="5">
    <source>
        <dbReference type="ARBA" id="ARBA00022737"/>
    </source>
</evidence>
<dbReference type="SUPFAM" id="SSF56176">
    <property type="entry name" value="FAD-binding/transporter-associated domain-like"/>
    <property type="match status" value="1"/>
</dbReference>
<comment type="subcellular location">
    <subcellularLocation>
        <location evidence="1">Cell membrane</location>
        <topology evidence="1">Multi-pass membrane protein</topology>
    </subcellularLocation>
</comment>
<evidence type="ECO:0000256" key="2">
    <source>
        <dbReference type="ARBA" id="ARBA00006337"/>
    </source>
</evidence>
<dbReference type="STRING" id="587636.SAMN05216199_1226"/>
<evidence type="ECO:0000313" key="15">
    <source>
        <dbReference type="Proteomes" id="UP000199019"/>
    </source>
</evidence>